<dbReference type="Pfam" id="PF03704">
    <property type="entry name" value="BTAD"/>
    <property type="match status" value="1"/>
</dbReference>
<proteinExistence type="inferred from homology"/>
<evidence type="ECO:0000313" key="8">
    <source>
        <dbReference type="Proteomes" id="UP001500630"/>
    </source>
</evidence>
<keyword evidence="8" id="KW-1185">Reference proteome</keyword>
<accession>A0ABP6XQN5</accession>
<dbReference type="PANTHER" id="PTHR35807:SF1">
    <property type="entry name" value="TRANSCRIPTIONAL REGULATOR REDD"/>
    <property type="match status" value="1"/>
</dbReference>
<evidence type="ECO:0000256" key="2">
    <source>
        <dbReference type="ARBA" id="ARBA00023015"/>
    </source>
</evidence>
<dbReference type="InterPro" id="IPR005158">
    <property type="entry name" value="BTAD"/>
</dbReference>
<evidence type="ECO:0000256" key="5">
    <source>
        <dbReference type="PROSITE-ProRule" id="PRU01091"/>
    </source>
</evidence>
<dbReference type="Gene3D" id="1.25.40.10">
    <property type="entry name" value="Tetratricopeptide repeat domain"/>
    <property type="match status" value="1"/>
</dbReference>
<protein>
    <recommendedName>
        <fullName evidence="6">OmpR/PhoB-type domain-containing protein</fullName>
    </recommendedName>
</protein>
<keyword evidence="2" id="KW-0805">Transcription regulation</keyword>
<dbReference type="InterPro" id="IPR051677">
    <property type="entry name" value="AfsR-DnrI-RedD_regulator"/>
</dbReference>
<dbReference type="PANTHER" id="PTHR35807">
    <property type="entry name" value="TRANSCRIPTIONAL REGULATOR REDD-RELATED"/>
    <property type="match status" value="1"/>
</dbReference>
<evidence type="ECO:0000313" key="7">
    <source>
        <dbReference type="EMBL" id="GAA3569858.1"/>
    </source>
</evidence>
<evidence type="ECO:0000259" key="6">
    <source>
        <dbReference type="PROSITE" id="PS51755"/>
    </source>
</evidence>
<dbReference type="Gene3D" id="1.10.10.10">
    <property type="entry name" value="Winged helix-like DNA-binding domain superfamily/Winged helix DNA-binding domain"/>
    <property type="match status" value="1"/>
</dbReference>
<dbReference type="SUPFAM" id="SSF48452">
    <property type="entry name" value="TPR-like"/>
    <property type="match status" value="1"/>
</dbReference>
<organism evidence="7 8">
    <name type="scientific">Nonomuraea rosea</name>
    <dbReference type="NCBI Taxonomy" id="638574"/>
    <lineage>
        <taxon>Bacteria</taxon>
        <taxon>Bacillati</taxon>
        <taxon>Actinomycetota</taxon>
        <taxon>Actinomycetes</taxon>
        <taxon>Streptosporangiales</taxon>
        <taxon>Streptosporangiaceae</taxon>
        <taxon>Nonomuraea</taxon>
    </lineage>
</organism>
<dbReference type="InterPro" id="IPR001867">
    <property type="entry name" value="OmpR/PhoB-type_DNA-bd"/>
</dbReference>
<gene>
    <name evidence="7" type="ORF">GCM10022419_058440</name>
</gene>
<comment type="caution">
    <text evidence="7">The sequence shown here is derived from an EMBL/GenBank/DDBJ whole genome shotgun (WGS) entry which is preliminary data.</text>
</comment>
<dbReference type="CDD" id="cd15831">
    <property type="entry name" value="BTAD"/>
    <property type="match status" value="1"/>
</dbReference>
<reference evidence="8" key="1">
    <citation type="journal article" date="2019" name="Int. J. Syst. Evol. Microbiol.">
        <title>The Global Catalogue of Microorganisms (GCM) 10K type strain sequencing project: providing services to taxonomists for standard genome sequencing and annotation.</title>
        <authorList>
            <consortium name="The Broad Institute Genomics Platform"/>
            <consortium name="The Broad Institute Genome Sequencing Center for Infectious Disease"/>
            <person name="Wu L."/>
            <person name="Ma J."/>
        </authorList>
    </citation>
    <scope>NUCLEOTIDE SEQUENCE [LARGE SCALE GENOMIC DNA]</scope>
    <source>
        <strain evidence="8">JCM 17326</strain>
    </source>
</reference>
<sequence>MWREVAMQFHLLNGMQAREGDQPVQLGNRQQRLMLALLLLAEGRPVTIEQLIDKIWGDDPIKSARRVIAQYASGLRQRLGKPLLPPYEIGYVAKTGREQVDVHRFHDLVAEARPLLRADDTQAVHLLRKALRQWGGGLLPGEPLNRLPGPGAAGARARLLGEHRAALLQCLEAELRLGRHTQLVPELQDLADAWPLDEDVTRLLMLALHRAGRSSDALTAYDDLRRALLDDGNDPGAPVQELQQRILRQDPALAPPAHSYEVNPPGAIMRSSAEIGKDAVRLVTEAVRGESWTSQPVEMLELVRLHFAGDEDAQRTLVQVEADPADMVAVAAFGRVLEACLDRDQTFLKAARLLVEQASRAKAGGPSISAELIKNASVYHAPVHFSGDFNIS</sequence>
<dbReference type="SUPFAM" id="SSF46894">
    <property type="entry name" value="C-terminal effector domain of the bipartite response regulators"/>
    <property type="match status" value="1"/>
</dbReference>
<name>A0ABP6XQN5_9ACTN</name>
<dbReference type="Pfam" id="PF00486">
    <property type="entry name" value="Trans_reg_C"/>
    <property type="match status" value="1"/>
</dbReference>
<dbReference type="InterPro" id="IPR036388">
    <property type="entry name" value="WH-like_DNA-bd_sf"/>
</dbReference>
<dbReference type="InterPro" id="IPR011990">
    <property type="entry name" value="TPR-like_helical_dom_sf"/>
</dbReference>
<dbReference type="SMART" id="SM00862">
    <property type="entry name" value="Trans_reg_C"/>
    <property type="match status" value="1"/>
</dbReference>
<dbReference type="PROSITE" id="PS51755">
    <property type="entry name" value="OMPR_PHOB"/>
    <property type="match status" value="1"/>
</dbReference>
<evidence type="ECO:0000256" key="3">
    <source>
        <dbReference type="ARBA" id="ARBA00023125"/>
    </source>
</evidence>
<comment type="similarity">
    <text evidence="1">Belongs to the AfsR/DnrI/RedD regulatory family.</text>
</comment>
<dbReference type="EMBL" id="BAABDQ010000013">
    <property type="protein sequence ID" value="GAA3569858.1"/>
    <property type="molecule type" value="Genomic_DNA"/>
</dbReference>
<evidence type="ECO:0000256" key="1">
    <source>
        <dbReference type="ARBA" id="ARBA00005820"/>
    </source>
</evidence>
<keyword evidence="4" id="KW-0804">Transcription</keyword>
<dbReference type="Proteomes" id="UP001500630">
    <property type="component" value="Unassembled WGS sequence"/>
</dbReference>
<evidence type="ECO:0000256" key="4">
    <source>
        <dbReference type="ARBA" id="ARBA00023163"/>
    </source>
</evidence>
<dbReference type="SMART" id="SM01043">
    <property type="entry name" value="BTAD"/>
    <property type="match status" value="1"/>
</dbReference>
<keyword evidence="3 5" id="KW-0238">DNA-binding</keyword>
<feature type="DNA-binding region" description="OmpR/PhoB-type" evidence="5">
    <location>
        <begin position="1"/>
        <end position="95"/>
    </location>
</feature>
<feature type="domain" description="OmpR/PhoB-type" evidence="6">
    <location>
        <begin position="1"/>
        <end position="95"/>
    </location>
</feature>
<dbReference type="InterPro" id="IPR016032">
    <property type="entry name" value="Sig_transdc_resp-reg_C-effctor"/>
</dbReference>